<evidence type="ECO:0000313" key="2">
    <source>
        <dbReference type="EnsemblPlants" id="TuG1812G0500003103.01.T01"/>
    </source>
</evidence>
<organism evidence="2 3">
    <name type="scientific">Triticum urartu</name>
    <name type="common">Red wild einkorn</name>
    <name type="synonym">Crithodium urartu</name>
    <dbReference type="NCBI Taxonomy" id="4572"/>
    <lineage>
        <taxon>Eukaryota</taxon>
        <taxon>Viridiplantae</taxon>
        <taxon>Streptophyta</taxon>
        <taxon>Embryophyta</taxon>
        <taxon>Tracheophyta</taxon>
        <taxon>Spermatophyta</taxon>
        <taxon>Magnoliopsida</taxon>
        <taxon>Liliopsida</taxon>
        <taxon>Poales</taxon>
        <taxon>Poaceae</taxon>
        <taxon>BOP clade</taxon>
        <taxon>Pooideae</taxon>
        <taxon>Triticodae</taxon>
        <taxon>Triticeae</taxon>
        <taxon>Triticinae</taxon>
        <taxon>Triticum</taxon>
    </lineage>
</organism>
<feature type="region of interest" description="Disordered" evidence="1">
    <location>
        <begin position="59"/>
        <end position="106"/>
    </location>
</feature>
<protein>
    <submittedName>
        <fullName evidence="2">Uncharacterized protein</fullName>
    </submittedName>
</protein>
<reference evidence="2" key="2">
    <citation type="submission" date="2018-03" db="EMBL/GenBank/DDBJ databases">
        <title>The Triticum urartu genome reveals the dynamic nature of wheat genome evolution.</title>
        <authorList>
            <person name="Ling H."/>
            <person name="Ma B."/>
            <person name="Shi X."/>
            <person name="Liu H."/>
            <person name="Dong L."/>
            <person name="Sun H."/>
            <person name="Cao Y."/>
            <person name="Gao Q."/>
            <person name="Zheng S."/>
            <person name="Li Y."/>
            <person name="Yu Y."/>
            <person name="Du H."/>
            <person name="Qi M."/>
            <person name="Li Y."/>
            <person name="Yu H."/>
            <person name="Cui Y."/>
            <person name="Wang N."/>
            <person name="Chen C."/>
            <person name="Wu H."/>
            <person name="Zhao Y."/>
            <person name="Zhang J."/>
            <person name="Li Y."/>
            <person name="Zhou W."/>
            <person name="Zhang B."/>
            <person name="Hu W."/>
            <person name="Eijk M."/>
            <person name="Tang J."/>
            <person name="Witsenboer H."/>
            <person name="Zhao S."/>
            <person name="Li Z."/>
            <person name="Zhang A."/>
            <person name="Wang D."/>
            <person name="Liang C."/>
        </authorList>
    </citation>
    <scope>NUCLEOTIDE SEQUENCE [LARGE SCALE GENOMIC DNA]</scope>
    <source>
        <strain evidence="2">cv. G1812</strain>
    </source>
</reference>
<evidence type="ECO:0000313" key="3">
    <source>
        <dbReference type="Proteomes" id="UP000015106"/>
    </source>
</evidence>
<dbReference type="Gramene" id="TuG1812G0500003103.01.T01">
    <property type="protein sequence ID" value="TuG1812G0500003103.01.T01"/>
    <property type="gene ID" value="TuG1812G0500003103.01"/>
</dbReference>
<reference evidence="2" key="3">
    <citation type="submission" date="2022-06" db="UniProtKB">
        <authorList>
            <consortium name="EnsemblPlants"/>
        </authorList>
    </citation>
    <scope>IDENTIFICATION</scope>
</reference>
<dbReference type="AlphaFoldDB" id="A0A8R7UJB1"/>
<feature type="compositionally biased region" description="Basic and acidic residues" evidence="1">
    <location>
        <begin position="69"/>
        <end position="78"/>
    </location>
</feature>
<dbReference type="Proteomes" id="UP000015106">
    <property type="component" value="Chromosome 5"/>
</dbReference>
<reference evidence="3" key="1">
    <citation type="journal article" date="2013" name="Nature">
        <title>Draft genome of the wheat A-genome progenitor Triticum urartu.</title>
        <authorList>
            <person name="Ling H.Q."/>
            <person name="Zhao S."/>
            <person name="Liu D."/>
            <person name="Wang J."/>
            <person name="Sun H."/>
            <person name="Zhang C."/>
            <person name="Fan H."/>
            <person name="Li D."/>
            <person name="Dong L."/>
            <person name="Tao Y."/>
            <person name="Gao C."/>
            <person name="Wu H."/>
            <person name="Li Y."/>
            <person name="Cui Y."/>
            <person name="Guo X."/>
            <person name="Zheng S."/>
            <person name="Wang B."/>
            <person name="Yu K."/>
            <person name="Liang Q."/>
            <person name="Yang W."/>
            <person name="Lou X."/>
            <person name="Chen J."/>
            <person name="Feng M."/>
            <person name="Jian J."/>
            <person name="Zhang X."/>
            <person name="Luo G."/>
            <person name="Jiang Y."/>
            <person name="Liu J."/>
            <person name="Wang Z."/>
            <person name="Sha Y."/>
            <person name="Zhang B."/>
            <person name="Wu H."/>
            <person name="Tang D."/>
            <person name="Shen Q."/>
            <person name="Xue P."/>
            <person name="Zou S."/>
            <person name="Wang X."/>
            <person name="Liu X."/>
            <person name="Wang F."/>
            <person name="Yang Y."/>
            <person name="An X."/>
            <person name="Dong Z."/>
            <person name="Zhang K."/>
            <person name="Zhang X."/>
            <person name="Luo M.C."/>
            <person name="Dvorak J."/>
            <person name="Tong Y."/>
            <person name="Wang J."/>
            <person name="Yang H."/>
            <person name="Li Z."/>
            <person name="Wang D."/>
            <person name="Zhang A."/>
            <person name="Wang J."/>
        </authorList>
    </citation>
    <scope>NUCLEOTIDE SEQUENCE</scope>
    <source>
        <strain evidence="3">cv. G1812</strain>
    </source>
</reference>
<keyword evidence="3" id="KW-1185">Reference proteome</keyword>
<dbReference type="EnsemblPlants" id="TuG1812G0500003103.01.T01">
    <property type="protein sequence ID" value="TuG1812G0500003103.01.T01"/>
    <property type="gene ID" value="TuG1812G0500003103.01"/>
</dbReference>
<accession>A0A8R7UJB1</accession>
<sequence length="106" mass="11150">LLVVVSGHHVVVGTSGVVGVVVDGGVWLLGSNIWLLWQERVVVNTVVVLGSSGVGLGVRREGLGSSWSSRDRGRRGSKEAVGGGRGRVRRRSRGGGAPGSDERRRR</sequence>
<proteinExistence type="predicted"/>
<evidence type="ECO:0000256" key="1">
    <source>
        <dbReference type="SAM" id="MobiDB-lite"/>
    </source>
</evidence>
<name>A0A8R7UJB1_TRIUA</name>